<dbReference type="AlphaFoldDB" id="A0A174HAW3"/>
<protein>
    <submittedName>
        <fullName evidence="1">Uncharacterized protein</fullName>
    </submittedName>
</protein>
<sequence length="154" mass="18264">MDKEYNSNIFRTYKLDYFGKYHFYEENELVKEKEDGEYILENLKKSNRFDYNGASYTFTKFGNISEGRTEKDVDLTIKENDYNVDINGEVVHLDLIYKMDIKKLEDHYRITTRISEKGDTVSCLLYIDLENGEDFINGLNHVKEAQIELSRPKD</sequence>
<reference evidence="1 2" key="1">
    <citation type="submission" date="2015-09" db="EMBL/GenBank/DDBJ databases">
        <authorList>
            <consortium name="Pathogen Informatics"/>
        </authorList>
    </citation>
    <scope>NUCLEOTIDE SEQUENCE [LARGE SCALE GENOMIC DNA]</scope>
    <source>
        <strain evidence="1 2">2789STDY5834856</strain>
    </source>
</reference>
<dbReference type="RefSeq" id="WP_055266336.1">
    <property type="nucleotide sequence ID" value="NZ_CABIXQ010000013.1"/>
</dbReference>
<dbReference type="EMBL" id="CYZX01000013">
    <property type="protein sequence ID" value="CUO70507.1"/>
    <property type="molecule type" value="Genomic_DNA"/>
</dbReference>
<gene>
    <name evidence="1" type="ORF">ERS852471_02095</name>
</gene>
<dbReference type="OrthoDB" id="1755169at2"/>
<proteinExistence type="predicted"/>
<accession>A0A174HAW3</accession>
<dbReference type="Proteomes" id="UP000095594">
    <property type="component" value="Unassembled WGS sequence"/>
</dbReference>
<name>A0A174HAW3_9CLOT</name>
<evidence type="ECO:0000313" key="1">
    <source>
        <dbReference type="EMBL" id="CUO70507.1"/>
    </source>
</evidence>
<organism evidence="1 2">
    <name type="scientific">Clostridium disporicum</name>
    <dbReference type="NCBI Taxonomy" id="84024"/>
    <lineage>
        <taxon>Bacteria</taxon>
        <taxon>Bacillati</taxon>
        <taxon>Bacillota</taxon>
        <taxon>Clostridia</taxon>
        <taxon>Eubacteriales</taxon>
        <taxon>Clostridiaceae</taxon>
        <taxon>Clostridium</taxon>
    </lineage>
</organism>
<evidence type="ECO:0000313" key="2">
    <source>
        <dbReference type="Proteomes" id="UP000095594"/>
    </source>
</evidence>